<evidence type="ECO:0000256" key="4">
    <source>
        <dbReference type="ARBA" id="ARBA00023136"/>
    </source>
</evidence>
<feature type="transmembrane region" description="Helical" evidence="6">
    <location>
        <begin position="254"/>
        <end position="273"/>
    </location>
</feature>
<evidence type="ECO:0000256" key="1">
    <source>
        <dbReference type="ARBA" id="ARBA00004370"/>
    </source>
</evidence>
<keyword evidence="6" id="KW-0812">Transmembrane</keyword>
<dbReference type="Gene3D" id="1.20.120.1760">
    <property type="match status" value="1"/>
</dbReference>
<dbReference type="GO" id="GO:0008654">
    <property type="term" value="P:phospholipid biosynthetic process"/>
    <property type="evidence" value="ECO:0007669"/>
    <property type="project" value="InterPro"/>
</dbReference>
<accession>A0AAV0U8K2</accession>
<dbReference type="GO" id="GO:0016020">
    <property type="term" value="C:membrane"/>
    <property type="evidence" value="ECO:0007669"/>
    <property type="project" value="UniProtKB-SubCell"/>
</dbReference>
<comment type="similarity">
    <text evidence="2 5">Belongs to the CDP-alcohol phosphatidyltransferase class-I family.</text>
</comment>
<evidence type="ECO:0000256" key="5">
    <source>
        <dbReference type="RuleBase" id="RU003750"/>
    </source>
</evidence>
<dbReference type="PROSITE" id="PS00379">
    <property type="entry name" value="CDP_ALCOHOL_P_TRANSF"/>
    <property type="match status" value="1"/>
</dbReference>
<feature type="transmembrane region" description="Helical" evidence="6">
    <location>
        <begin position="178"/>
        <end position="195"/>
    </location>
</feature>
<keyword evidence="4 6" id="KW-0472">Membrane</keyword>
<feature type="transmembrane region" description="Helical" evidence="6">
    <location>
        <begin position="350"/>
        <end position="368"/>
    </location>
</feature>
<evidence type="ECO:0000256" key="6">
    <source>
        <dbReference type="SAM" id="Phobius"/>
    </source>
</evidence>
<dbReference type="EMBL" id="CANTFL010001198">
    <property type="protein sequence ID" value="CAI5733321.1"/>
    <property type="molecule type" value="Genomic_DNA"/>
</dbReference>
<dbReference type="PANTHER" id="PTHR10414:SF37">
    <property type="entry name" value="BB IN A BOXCAR, ISOFORM C"/>
    <property type="match status" value="1"/>
</dbReference>
<feature type="transmembrane region" description="Helical" evidence="6">
    <location>
        <begin position="285"/>
        <end position="305"/>
    </location>
</feature>
<feature type="transmembrane region" description="Helical" evidence="6">
    <location>
        <begin position="317"/>
        <end position="338"/>
    </location>
</feature>
<evidence type="ECO:0000256" key="2">
    <source>
        <dbReference type="ARBA" id="ARBA00010441"/>
    </source>
</evidence>
<feature type="transmembrane region" description="Helical" evidence="6">
    <location>
        <begin position="201"/>
        <end position="224"/>
    </location>
</feature>
<dbReference type="InterPro" id="IPR048254">
    <property type="entry name" value="CDP_ALCOHOL_P_TRANSF_CS"/>
</dbReference>
<feature type="transmembrane region" description="Helical" evidence="6">
    <location>
        <begin position="46"/>
        <end position="64"/>
    </location>
</feature>
<protein>
    <submittedName>
        <fullName evidence="7">Uncharacterized protein</fullName>
    </submittedName>
</protein>
<dbReference type="InterPro" id="IPR043130">
    <property type="entry name" value="CDP-OH_PTrfase_TM_dom"/>
</dbReference>
<dbReference type="FunFam" id="1.20.120.1760:FF:000031">
    <property type="entry name" value="Choline/ethanolaminephosphotransferase, putative"/>
    <property type="match status" value="1"/>
</dbReference>
<dbReference type="PANTHER" id="PTHR10414">
    <property type="entry name" value="ETHANOLAMINEPHOSPHOTRANSFERASE"/>
    <property type="match status" value="1"/>
</dbReference>
<dbReference type="PIRSF" id="PIRSF015665">
    <property type="entry name" value="CHOPT"/>
    <property type="match status" value="1"/>
</dbReference>
<evidence type="ECO:0000313" key="8">
    <source>
        <dbReference type="Proteomes" id="UP001162031"/>
    </source>
</evidence>
<reference evidence="7" key="1">
    <citation type="submission" date="2022-12" db="EMBL/GenBank/DDBJ databases">
        <authorList>
            <person name="Webb A."/>
        </authorList>
    </citation>
    <scope>NUCLEOTIDE SEQUENCE</scope>
    <source>
        <strain evidence="7">Hp1</strain>
    </source>
</reference>
<comment type="caution">
    <text evidence="7">The sequence shown here is derived from an EMBL/GenBank/DDBJ whole genome shotgun (WGS) entry which is preliminary data.</text>
</comment>
<dbReference type="InterPro" id="IPR014472">
    <property type="entry name" value="CHOPT"/>
</dbReference>
<comment type="subcellular location">
    <subcellularLocation>
        <location evidence="1">Membrane</location>
    </subcellularLocation>
</comment>
<evidence type="ECO:0000256" key="3">
    <source>
        <dbReference type="ARBA" id="ARBA00022679"/>
    </source>
</evidence>
<dbReference type="InterPro" id="IPR000462">
    <property type="entry name" value="CDP-OH_P_trans"/>
</dbReference>
<feature type="transmembrane region" description="Helical" evidence="6">
    <location>
        <begin position="76"/>
        <end position="94"/>
    </location>
</feature>
<name>A0AAV0U8K2_HYABA</name>
<gene>
    <name evidence="7" type="ORF">HBR001_LOCUS5802</name>
</gene>
<proteinExistence type="inferred from homology"/>
<dbReference type="Pfam" id="PF01066">
    <property type="entry name" value="CDP-OH_P_transf"/>
    <property type="match status" value="1"/>
</dbReference>
<organism evidence="7 8">
    <name type="scientific">Hyaloperonospora brassicae</name>
    <name type="common">Brassica downy mildew</name>
    <name type="synonym">Peronospora brassicae</name>
    <dbReference type="NCBI Taxonomy" id="162125"/>
    <lineage>
        <taxon>Eukaryota</taxon>
        <taxon>Sar</taxon>
        <taxon>Stramenopiles</taxon>
        <taxon>Oomycota</taxon>
        <taxon>Peronosporomycetes</taxon>
        <taxon>Peronosporales</taxon>
        <taxon>Peronosporaceae</taxon>
        <taxon>Hyaloperonospora</taxon>
    </lineage>
</organism>
<keyword evidence="8" id="KW-1185">Reference proteome</keyword>
<sequence length="393" mass="43089">MLEKKALEGIAAYKYKAGSYTYLDNVLNHFWTYSVQFLPIWMAPNLVTMIGTGVMMFTTVVQLYYAPHFAETCPTWVYILSALGLFFYQTMDALDGKQARRTGASSPLGQLFDHGCDALCTVLNVLSAAATCQAGPGLLVHIALSSVSITFYLAQWEEYHTGVMSCGNGFFGVTEGQLVLVAVHLAAAFFGAGFWTTELSFLPVVSVTMTEVLLCTLVASNVLLAYGNVSNVLWAAADTIPREELGNKHISKPIALFQLIPIAILLVLGSLWICGPDADNYKNYPVLFLFPIGIGYVFLSTRMIVSHMCKVPFTPQLRVIIPFGFVILNAYGTAVGILSKPLIPTIVSSTLYVIFIVLVYLQFVFGVVKDICDFLNIFLFKIKPVVASADKLK</sequence>
<dbReference type="AlphaFoldDB" id="A0AAV0U8K2"/>
<dbReference type="Proteomes" id="UP001162031">
    <property type="component" value="Unassembled WGS sequence"/>
</dbReference>
<keyword evidence="3 5" id="KW-0808">Transferase</keyword>
<evidence type="ECO:0000313" key="7">
    <source>
        <dbReference type="EMBL" id="CAI5733321.1"/>
    </source>
</evidence>
<dbReference type="GO" id="GO:0016780">
    <property type="term" value="F:phosphotransferase activity, for other substituted phosphate groups"/>
    <property type="evidence" value="ECO:0007669"/>
    <property type="project" value="InterPro"/>
</dbReference>
<keyword evidence="6" id="KW-1133">Transmembrane helix</keyword>